<name>A0ABZ3F9I6_9HELI</name>
<organism evidence="1 2">
    <name type="scientific">Helicobacter mastomyrinus</name>
    <dbReference type="NCBI Taxonomy" id="287948"/>
    <lineage>
        <taxon>Bacteria</taxon>
        <taxon>Pseudomonadati</taxon>
        <taxon>Campylobacterota</taxon>
        <taxon>Epsilonproteobacteria</taxon>
        <taxon>Campylobacterales</taxon>
        <taxon>Helicobacteraceae</taxon>
        <taxon>Helicobacter</taxon>
    </lineage>
</organism>
<keyword evidence="2" id="KW-1185">Reference proteome</keyword>
<evidence type="ECO:0000313" key="2">
    <source>
        <dbReference type="Proteomes" id="UP001434737"/>
    </source>
</evidence>
<dbReference type="RefSeq" id="WP_300449083.1">
    <property type="nucleotide sequence ID" value="NZ_CP145316.1"/>
</dbReference>
<accession>A0ABZ3F9I6</accession>
<dbReference type="Proteomes" id="UP001434737">
    <property type="component" value="Chromosome"/>
</dbReference>
<evidence type="ECO:0000313" key="1">
    <source>
        <dbReference type="EMBL" id="XAM18711.1"/>
    </source>
</evidence>
<protein>
    <recommendedName>
        <fullName evidence="3">I-spanin</fullName>
    </recommendedName>
</protein>
<reference evidence="1 2" key="1">
    <citation type="submission" date="2024-02" db="EMBL/GenBank/DDBJ databases">
        <title>Genome and pathogenicity analysis of Helicobacter mastomyrinus isolated from mice.</title>
        <authorList>
            <person name="Zhu L."/>
        </authorList>
    </citation>
    <scope>NUCLEOTIDE SEQUENCE [LARGE SCALE GENOMIC DNA]</scope>
    <source>
        <strain evidence="1 2">Hm-17</strain>
    </source>
</reference>
<evidence type="ECO:0008006" key="3">
    <source>
        <dbReference type="Google" id="ProtNLM"/>
    </source>
</evidence>
<sequence>MKKTIFVILGLVSVVLALFYGINAYIDKSIDVGVKGAILAEQNKAIRQNALDAEVISRYNERESNIIEQEVRRKYYADLDSTNNPYISTTNTQGSELPECEIRLQEVANALQVFFVSTSP</sequence>
<gene>
    <name evidence="1" type="ORF">V3I05_03255</name>
</gene>
<proteinExistence type="predicted"/>
<dbReference type="EMBL" id="CP145316">
    <property type="protein sequence ID" value="XAM18711.1"/>
    <property type="molecule type" value="Genomic_DNA"/>
</dbReference>